<name>A0A7Y4FZX1_VIBSP</name>
<dbReference type="AlphaFoldDB" id="A0A7Y4FZX1"/>
<dbReference type="NCBIfam" id="NF041623">
    <property type="entry name" value="KwaB"/>
    <property type="match status" value="1"/>
</dbReference>
<dbReference type="EMBL" id="VTXL01000012">
    <property type="protein sequence ID" value="NOJ14028.1"/>
    <property type="molecule type" value="Genomic_DNA"/>
</dbReference>
<reference evidence="1 2" key="1">
    <citation type="submission" date="2019-09" db="EMBL/GenBank/DDBJ databases">
        <title>Draft genome sequencing and comparative genomics of hatchery-associated Vibrios.</title>
        <authorList>
            <person name="Kehlet-Delgado H."/>
            <person name="Mueller R.S."/>
        </authorList>
    </citation>
    <scope>NUCLEOTIDE SEQUENCE [LARGE SCALE GENOMIC DNA]</scope>
    <source>
        <strain evidence="1 2">99-70-13A3</strain>
    </source>
</reference>
<gene>
    <name evidence="1" type="ORF">F0234_14790</name>
</gene>
<organism evidence="1 2">
    <name type="scientific">Vibrio splendidus</name>
    <dbReference type="NCBI Taxonomy" id="29497"/>
    <lineage>
        <taxon>Bacteria</taxon>
        <taxon>Pseudomonadati</taxon>
        <taxon>Pseudomonadota</taxon>
        <taxon>Gammaproteobacteria</taxon>
        <taxon>Vibrionales</taxon>
        <taxon>Vibrionaceae</taxon>
        <taxon>Vibrio</taxon>
    </lineage>
</organism>
<sequence>MSQVKKVLKNYIDECDGIGVYFVTHAGDIFDADIDSNALRRFKVDFCNEFDRKYTENENFSVVKLSNYDERKSALFRYDFTPQEMPLEFQYTQKVLQFLPTDNVPVFRLGNSRLNELKAVIVLLQSSVTSAKMAFYQHIFPVSIIGPDKGFLNLTSLQSRLVELEEDILKLNANFVFMQTGKHYLIENVNTLETRLGFKNAIHSRAELYSKKLETTGLVEDLTMFNDRIKKETSFARKLVKVYRNSAVLNENVPHEKIIEFTKKKPHFKSLSMSVNDNDNGFKLDTVGRCKQFLELLDDDFLRSDLTNADYIARTKDRVKNS</sequence>
<dbReference type="Proteomes" id="UP000519158">
    <property type="component" value="Unassembled WGS sequence"/>
</dbReference>
<dbReference type="RefSeq" id="WP_171329608.1">
    <property type="nucleotide sequence ID" value="NZ_CAWPOP010000004.1"/>
</dbReference>
<evidence type="ECO:0000313" key="2">
    <source>
        <dbReference type="Proteomes" id="UP000519158"/>
    </source>
</evidence>
<dbReference type="InterPro" id="IPR032359">
    <property type="entry name" value="KwaB-like"/>
</dbReference>
<dbReference type="Pfam" id="PF16162">
    <property type="entry name" value="KwaB"/>
    <property type="match status" value="1"/>
</dbReference>
<evidence type="ECO:0000313" key="1">
    <source>
        <dbReference type="EMBL" id="NOJ14028.1"/>
    </source>
</evidence>
<dbReference type="InterPro" id="IPR048119">
    <property type="entry name" value="KwaB"/>
</dbReference>
<proteinExistence type="predicted"/>
<protein>
    <submittedName>
        <fullName evidence="1">DUF4868 domain-containing protein</fullName>
    </submittedName>
</protein>
<accession>A0A7Y4FZX1</accession>
<comment type="caution">
    <text evidence="1">The sequence shown here is derived from an EMBL/GenBank/DDBJ whole genome shotgun (WGS) entry which is preliminary data.</text>
</comment>